<name>A0A6N8CPX5_9BACI</name>
<organism evidence="2 3">
    <name type="scientific">Terrilactibacillus tamarindi</name>
    <dbReference type="NCBI Taxonomy" id="2599694"/>
    <lineage>
        <taxon>Bacteria</taxon>
        <taxon>Bacillati</taxon>
        <taxon>Bacillota</taxon>
        <taxon>Bacilli</taxon>
        <taxon>Bacillales</taxon>
        <taxon>Bacillaceae</taxon>
        <taxon>Terrilactibacillus</taxon>
    </lineage>
</organism>
<dbReference type="InterPro" id="IPR025272">
    <property type="entry name" value="SocA_Panacea"/>
</dbReference>
<proteinExistence type="predicted"/>
<reference evidence="2 3" key="1">
    <citation type="submission" date="2019-11" db="EMBL/GenBank/DDBJ databases">
        <title>Terrilactibacillus tamarindus sp. nov. BCM23-1 isolated from bark of Tamarindus indica.</title>
        <authorList>
            <person name="Kingkaew E."/>
            <person name="Tanasupawat S."/>
        </authorList>
    </citation>
    <scope>NUCLEOTIDE SEQUENCE [LARGE SCALE GENOMIC DNA]</scope>
    <source>
        <strain evidence="2 3">BCM23-1</strain>
    </source>
</reference>
<dbReference type="AlphaFoldDB" id="A0A6N8CPX5"/>
<feature type="domain" description="Antitoxin SocA-like Panacea" evidence="1">
    <location>
        <begin position="28"/>
        <end position="139"/>
    </location>
</feature>
<dbReference type="EMBL" id="WNHB01000013">
    <property type="protein sequence ID" value="MTT32172.1"/>
    <property type="molecule type" value="Genomic_DNA"/>
</dbReference>
<protein>
    <submittedName>
        <fullName evidence="2">DUF4065 domain-containing protein</fullName>
    </submittedName>
</protein>
<gene>
    <name evidence="2" type="ORF">GMB86_09160</name>
</gene>
<evidence type="ECO:0000313" key="3">
    <source>
        <dbReference type="Proteomes" id="UP000440978"/>
    </source>
</evidence>
<comment type="caution">
    <text evidence="2">The sequence shown here is derived from an EMBL/GenBank/DDBJ whole genome shotgun (WGS) entry which is preliminary data.</text>
</comment>
<accession>A0A6N8CPX5</accession>
<dbReference type="Pfam" id="PF13274">
    <property type="entry name" value="SocA_Panacea"/>
    <property type="match status" value="1"/>
</dbReference>
<dbReference type="Proteomes" id="UP000440978">
    <property type="component" value="Unassembled WGS sequence"/>
</dbReference>
<evidence type="ECO:0000313" key="2">
    <source>
        <dbReference type="EMBL" id="MTT32172.1"/>
    </source>
</evidence>
<dbReference type="OrthoDB" id="9799173at2"/>
<sequence>MVYSALDVANFVVNYTIKSGKNISNLKLQKILYYLQARFLTNDSGPLFNDEISKWRYGPVVPSVYHEFKLFGSGAITRVLEPLIIHHNDEGGFKVSKKKFSENKINPLDKKVILETVDILSKYKAFDLVERTHKQKIWKKHENKIELGQAVPPYKNDEIIHQFNSHPEEKLWNN</sequence>
<evidence type="ECO:0000259" key="1">
    <source>
        <dbReference type="Pfam" id="PF13274"/>
    </source>
</evidence>
<keyword evidence="3" id="KW-1185">Reference proteome</keyword>